<sequence>MLSIATRSPTICTATQHSVEAIRHGFSKTYRCGSITNLKDEFNCRYKKIDQIIGPEFEGLTSYTKSSLDSKTVGMEHHLLPPINLFSQENRFQKLNGKFNVISSDGISDRKEGAESAHREHANLGASSQEQRRQCCEKDDALQTMNPCKSKTS</sequence>
<reference evidence="3" key="1">
    <citation type="submission" date="2011-07" db="EMBL/GenBank/DDBJ databases">
        <authorList>
            <consortium name="Caenorhabditis brenneri Sequencing and Analysis Consortium"/>
            <person name="Wilson R.K."/>
        </authorList>
    </citation>
    <scope>NUCLEOTIDE SEQUENCE [LARGE SCALE GENOMIC DNA]</scope>
    <source>
        <strain evidence="3">PB2801</strain>
    </source>
</reference>
<organism evidence="3">
    <name type="scientific">Caenorhabditis brenneri</name>
    <name type="common">Nematode worm</name>
    <dbReference type="NCBI Taxonomy" id="135651"/>
    <lineage>
        <taxon>Eukaryota</taxon>
        <taxon>Metazoa</taxon>
        <taxon>Ecdysozoa</taxon>
        <taxon>Nematoda</taxon>
        <taxon>Chromadorea</taxon>
        <taxon>Rhabditida</taxon>
        <taxon>Rhabditina</taxon>
        <taxon>Rhabditomorpha</taxon>
        <taxon>Rhabditoidea</taxon>
        <taxon>Rhabditidae</taxon>
        <taxon>Peloderinae</taxon>
        <taxon>Caenorhabditis</taxon>
    </lineage>
</organism>
<evidence type="ECO:0000313" key="2">
    <source>
        <dbReference type="EMBL" id="EGT58559.1"/>
    </source>
</evidence>
<feature type="compositionally biased region" description="Basic and acidic residues" evidence="1">
    <location>
        <begin position="107"/>
        <end position="122"/>
    </location>
</feature>
<protein>
    <submittedName>
        <fullName evidence="2">Uncharacterized protein</fullName>
    </submittedName>
</protein>
<keyword evidence="3" id="KW-1185">Reference proteome</keyword>
<dbReference type="HOGENOM" id="CLU_1714913_0_0_1"/>
<feature type="compositionally biased region" description="Polar residues" evidence="1">
    <location>
        <begin position="143"/>
        <end position="153"/>
    </location>
</feature>
<feature type="region of interest" description="Disordered" evidence="1">
    <location>
        <begin position="106"/>
        <end position="153"/>
    </location>
</feature>
<dbReference type="Proteomes" id="UP000008068">
    <property type="component" value="Unassembled WGS sequence"/>
</dbReference>
<gene>
    <name evidence="2" type="ORF">CAEBREN_12908</name>
</gene>
<feature type="compositionally biased region" description="Basic and acidic residues" evidence="1">
    <location>
        <begin position="130"/>
        <end position="141"/>
    </location>
</feature>
<evidence type="ECO:0000256" key="1">
    <source>
        <dbReference type="SAM" id="MobiDB-lite"/>
    </source>
</evidence>
<name>G0NDV9_CAEBE</name>
<proteinExistence type="predicted"/>
<evidence type="ECO:0000313" key="3">
    <source>
        <dbReference type="Proteomes" id="UP000008068"/>
    </source>
</evidence>
<dbReference type="EMBL" id="GL379870">
    <property type="protein sequence ID" value="EGT58559.1"/>
    <property type="molecule type" value="Genomic_DNA"/>
</dbReference>
<dbReference type="InParanoid" id="G0NDV9"/>
<accession>G0NDV9</accession>
<dbReference type="AlphaFoldDB" id="G0NDV9"/>